<feature type="compositionally biased region" description="Acidic residues" evidence="2">
    <location>
        <begin position="984"/>
        <end position="1004"/>
    </location>
</feature>
<feature type="compositionally biased region" description="Basic residues" evidence="2">
    <location>
        <begin position="80"/>
        <end position="100"/>
    </location>
</feature>
<dbReference type="GO" id="GO:0000785">
    <property type="term" value="C:chromatin"/>
    <property type="evidence" value="ECO:0007669"/>
    <property type="project" value="TreeGrafter"/>
</dbReference>
<dbReference type="EMBL" id="KZ679128">
    <property type="protein sequence ID" value="PTB79723.1"/>
    <property type="molecule type" value="Genomic_DNA"/>
</dbReference>
<sequence>MDASATASPEPEARRRSGRVVKAPTKYAPEPTAPAAKRKRNDDEVEDDADEGAANGDGASDEDMSDVPSDADSDQDHPSPKPRKAAQTSRAKKPSTKKPKINGARPAMAGTVARIPSRPKKTVRIDAGEKGTGLFADIFASGDSAQFVAKQWLEKYKESDAAALGDLVNCILRCAGCDLEVTVDDIRDPENIPNRLVDLQSVYQEQQIVDYPLIARAKSTRSFRDLLINFFQALITLLHETDVMYKDVDLVDNLHAWLASMSSSPLRPFRHTATTISLAVQSALVDVASILDRRIASIEQQLQAAKRGKNKSKADEIQRSLSESNRYRKICNDAIQSFFDTVFVHRYRDVDPRIRVECVEALGNWIWNLPTVFLEPGYLRYLGWMLSDTNAGTRQEVLKQLNRLFKRDTEQLGHFIDRFRPRLIEMATVDADVSVRVAAISVIDSLRAAAILEPNEIDAIGRLIFDSEIRIRKAVVGFFIACVRDVMDVKIDQMGGSDVLEELDLAGDDIYEAPRRDWLNLKCLAETLNTYDRQVEESQRTGGLAVGLDVDLLESTMPETRVSLAAQVLYDKIPEVKSWQILAGYLLYDHTISTKSKSRSKKNNPSEDAFKKAVAPNAVEEKILLDVLGSAIKSTLLQLSEQDKSKKRGPRTEAADAQEELALELATNIPKLLSKYGAEPETAAIVLRLERHLQLDSFQQLRQDTSIYEKLLDEVITQFNRHDDKRVLAEAAAALLHARQFEELEELTDSKLSVLWEVVINSLRSFDAACELSARGNLEEAPLQELSTILTKISQLSSISDCVDFLEIAPSKGDSTSPAIQILVNIVARGEFDQVEGDMDKLEDEVVTLAIKACQFYFMWKTRNLSKQLMSGTGIADEELDSLSVLRQTYRKHLITTLSSRASIDQLRLFATGSLCDLHLTFASLRPVVARPASSASRPGGNEKFKVLVQQIEATLVPELTAIFEGAEKNYAKKAKKDRILNEPAEDEDPVDDEESSDEEDEDETLSREERLAAELKAEKALCELTAKYVLIITADLIEPKGGQVNKLKRRLQRNATKLGHNFKEVVAYLDADKMSKRNSNKKSAKAATAAAPAEKQPQKPALSAETVHDGDDDDDDVEDEIEEDVFDDAAPEEGTREDLRRRGLLDEDPIGDDEDEEQQHDAEKQNDDADDDVLGD</sequence>
<evidence type="ECO:0000259" key="3">
    <source>
        <dbReference type="PROSITE" id="PS51425"/>
    </source>
</evidence>
<feature type="coiled-coil region" evidence="1">
    <location>
        <begin position="825"/>
        <end position="852"/>
    </location>
</feature>
<accession>A0A2T4CDU5</accession>
<dbReference type="Pfam" id="PF21581">
    <property type="entry name" value="SCD"/>
    <property type="match status" value="1"/>
</dbReference>
<dbReference type="GO" id="GO:0003682">
    <property type="term" value="F:chromatin binding"/>
    <property type="evidence" value="ECO:0007669"/>
    <property type="project" value="TreeGrafter"/>
</dbReference>
<reference evidence="4 5" key="1">
    <citation type="submission" date="2016-07" db="EMBL/GenBank/DDBJ databases">
        <title>Multiple horizontal gene transfer events from other fungi enriched the ability of initially mycotrophic Trichoderma (Ascomycota) to feed on dead plant biomass.</title>
        <authorList>
            <consortium name="DOE Joint Genome Institute"/>
            <person name="Aerts A."/>
            <person name="Atanasova L."/>
            <person name="Chenthamara K."/>
            <person name="Zhang J."/>
            <person name="Grujic M."/>
            <person name="Henrissat B."/>
            <person name="Kuo A."/>
            <person name="Salamov A."/>
            <person name="Lipzen A."/>
            <person name="Labutti K."/>
            <person name="Barry K."/>
            <person name="Miao Y."/>
            <person name="Rahimi M.J."/>
            <person name="Shen Q."/>
            <person name="Grigoriev I.V."/>
            <person name="Kubicek C.P."/>
            <person name="Druzhinina I.S."/>
        </authorList>
    </citation>
    <scope>NUCLEOTIDE SEQUENCE [LARGE SCALE GENOMIC DNA]</scope>
    <source>
        <strain evidence="4 5">ATCC 18648</strain>
    </source>
</reference>
<dbReference type="InterPro" id="IPR011989">
    <property type="entry name" value="ARM-like"/>
</dbReference>
<dbReference type="GO" id="GO:0005634">
    <property type="term" value="C:nucleus"/>
    <property type="evidence" value="ECO:0007669"/>
    <property type="project" value="TreeGrafter"/>
</dbReference>
<feature type="domain" description="SCD" evidence="3">
    <location>
        <begin position="343"/>
        <end position="426"/>
    </location>
</feature>
<dbReference type="PANTHER" id="PTHR11199">
    <property type="entry name" value="STROMAL ANTIGEN"/>
    <property type="match status" value="1"/>
</dbReference>
<dbReference type="STRING" id="983965.A0A2T4CDU5"/>
<dbReference type="InterPro" id="IPR016024">
    <property type="entry name" value="ARM-type_fold"/>
</dbReference>
<evidence type="ECO:0000313" key="5">
    <source>
        <dbReference type="Proteomes" id="UP000240760"/>
    </source>
</evidence>
<feature type="region of interest" description="Disordered" evidence="2">
    <location>
        <begin position="1076"/>
        <end position="1177"/>
    </location>
</feature>
<gene>
    <name evidence="4" type="ORF">M440DRAFT_1326275</name>
</gene>
<dbReference type="OrthoDB" id="498590at2759"/>
<proteinExistence type="predicted"/>
<feature type="compositionally biased region" description="Acidic residues" evidence="2">
    <location>
        <begin position="59"/>
        <end position="73"/>
    </location>
</feature>
<dbReference type="Proteomes" id="UP000240760">
    <property type="component" value="Unassembled WGS sequence"/>
</dbReference>
<dbReference type="SUPFAM" id="SSF48371">
    <property type="entry name" value="ARM repeat"/>
    <property type="match status" value="1"/>
</dbReference>
<evidence type="ECO:0000256" key="1">
    <source>
        <dbReference type="SAM" id="Coils"/>
    </source>
</evidence>
<dbReference type="InterPro" id="IPR020839">
    <property type="entry name" value="SCD"/>
</dbReference>
<evidence type="ECO:0000313" key="4">
    <source>
        <dbReference type="EMBL" id="PTB79723.1"/>
    </source>
</evidence>
<dbReference type="Pfam" id="PF24571">
    <property type="entry name" value="HEAT_SCC3-SA"/>
    <property type="match status" value="1"/>
</dbReference>
<dbReference type="GO" id="GO:0007062">
    <property type="term" value="P:sister chromatid cohesion"/>
    <property type="evidence" value="ECO:0007669"/>
    <property type="project" value="UniProtKB-ARBA"/>
</dbReference>
<keyword evidence="1" id="KW-0175">Coiled coil</keyword>
<evidence type="ECO:0000256" key="2">
    <source>
        <dbReference type="SAM" id="MobiDB-lite"/>
    </source>
</evidence>
<name>A0A2T4CDU5_TRILO</name>
<dbReference type="AlphaFoldDB" id="A0A2T4CDU5"/>
<feature type="compositionally biased region" description="Acidic residues" evidence="2">
    <location>
        <begin position="1111"/>
        <end position="1132"/>
    </location>
</feature>
<dbReference type="GO" id="GO:0008278">
    <property type="term" value="C:cohesin complex"/>
    <property type="evidence" value="ECO:0007669"/>
    <property type="project" value="TreeGrafter"/>
</dbReference>
<dbReference type="PROSITE" id="PS51425">
    <property type="entry name" value="SCD"/>
    <property type="match status" value="1"/>
</dbReference>
<feature type="compositionally biased region" description="Low complexity" evidence="2">
    <location>
        <begin position="1086"/>
        <end position="1102"/>
    </location>
</feature>
<feature type="compositionally biased region" description="Acidic residues" evidence="2">
    <location>
        <begin position="1147"/>
        <end position="1159"/>
    </location>
</feature>
<protein>
    <submittedName>
        <fullName evidence="4">STAG-domain-containing protein</fullName>
    </submittedName>
</protein>
<dbReference type="InterPro" id="IPR056396">
    <property type="entry name" value="HEAT_SCC3-SA"/>
</dbReference>
<dbReference type="InterPro" id="IPR039662">
    <property type="entry name" value="Cohesin_Scc3/SA"/>
</dbReference>
<dbReference type="InterPro" id="IPR013721">
    <property type="entry name" value="STAG"/>
</dbReference>
<feature type="compositionally biased region" description="Basic and acidic residues" evidence="2">
    <location>
        <begin position="1134"/>
        <end position="1146"/>
    </location>
</feature>
<feature type="region of interest" description="Disordered" evidence="2">
    <location>
        <begin position="975"/>
        <end position="1008"/>
    </location>
</feature>
<dbReference type="PANTHER" id="PTHR11199:SF0">
    <property type="entry name" value="LD34181P-RELATED"/>
    <property type="match status" value="1"/>
</dbReference>
<dbReference type="Gene3D" id="1.25.10.10">
    <property type="entry name" value="Leucine-rich Repeat Variant"/>
    <property type="match status" value="1"/>
</dbReference>
<dbReference type="Pfam" id="PF08514">
    <property type="entry name" value="STAG"/>
    <property type="match status" value="1"/>
</dbReference>
<organism evidence="4 5">
    <name type="scientific">Trichoderma longibrachiatum ATCC 18648</name>
    <dbReference type="NCBI Taxonomy" id="983965"/>
    <lineage>
        <taxon>Eukaryota</taxon>
        <taxon>Fungi</taxon>
        <taxon>Dikarya</taxon>
        <taxon>Ascomycota</taxon>
        <taxon>Pezizomycotina</taxon>
        <taxon>Sordariomycetes</taxon>
        <taxon>Hypocreomycetidae</taxon>
        <taxon>Hypocreales</taxon>
        <taxon>Hypocreaceae</taxon>
        <taxon>Trichoderma</taxon>
    </lineage>
</organism>
<feature type="region of interest" description="Disordered" evidence="2">
    <location>
        <begin position="1"/>
        <end position="114"/>
    </location>
</feature>
<keyword evidence="5" id="KW-1185">Reference proteome</keyword>